<dbReference type="OrthoDB" id="20086at2759"/>
<dbReference type="PANTHER" id="PTHR18829">
    <property type="entry name" value="PROTEIN YAE1 HOMOLOG"/>
    <property type="match status" value="1"/>
</dbReference>
<dbReference type="EMBL" id="KN848065">
    <property type="protein sequence ID" value="KIY01413.1"/>
    <property type="molecule type" value="Genomic_DNA"/>
</dbReference>
<protein>
    <recommendedName>
        <fullName evidence="7">Protein YAE1</fullName>
    </recommendedName>
    <alternativeName>
        <fullName evidence="6">Protein yae1</fullName>
    </alternativeName>
</protein>
<dbReference type="GeneID" id="27708711"/>
<feature type="compositionally biased region" description="Basic and acidic residues" evidence="10">
    <location>
        <begin position="95"/>
        <end position="109"/>
    </location>
</feature>
<dbReference type="VEuPathDB" id="FungiDB:Z520_02965"/>
<gene>
    <name evidence="12" type="ORF">Z520_02965</name>
</gene>
<dbReference type="STRING" id="1442371.A0A0D2K6H5"/>
<feature type="region of interest" description="Disordered" evidence="10">
    <location>
        <begin position="1"/>
        <end position="110"/>
    </location>
</feature>
<evidence type="ECO:0000256" key="2">
    <source>
        <dbReference type="ARBA" id="ARBA00004123"/>
    </source>
</evidence>
<dbReference type="InterPro" id="IPR038881">
    <property type="entry name" value="Yae1-like"/>
</dbReference>
<feature type="region of interest" description="Disordered" evidence="10">
    <location>
        <begin position="177"/>
        <end position="237"/>
    </location>
</feature>
<dbReference type="RefSeq" id="XP_016635535.1">
    <property type="nucleotide sequence ID" value="XM_016773478.1"/>
</dbReference>
<dbReference type="GO" id="GO:0005737">
    <property type="term" value="C:cytoplasm"/>
    <property type="evidence" value="ECO:0007669"/>
    <property type="project" value="UniProtKB-SubCell"/>
</dbReference>
<evidence type="ECO:0000256" key="3">
    <source>
        <dbReference type="ARBA" id="ARBA00004496"/>
    </source>
</evidence>
<dbReference type="InterPro" id="IPR019191">
    <property type="entry name" value="Essential_protein_Yae1_N"/>
</dbReference>
<keyword evidence="8" id="KW-0963">Cytoplasm</keyword>
<organism evidence="12 13">
    <name type="scientific">Fonsecaea multimorphosa CBS 102226</name>
    <dbReference type="NCBI Taxonomy" id="1442371"/>
    <lineage>
        <taxon>Eukaryota</taxon>
        <taxon>Fungi</taxon>
        <taxon>Dikarya</taxon>
        <taxon>Ascomycota</taxon>
        <taxon>Pezizomycotina</taxon>
        <taxon>Eurotiomycetes</taxon>
        <taxon>Chaetothyriomycetidae</taxon>
        <taxon>Chaetothyriales</taxon>
        <taxon>Herpotrichiellaceae</taxon>
        <taxon>Fonsecaea</taxon>
    </lineage>
</organism>
<feature type="compositionally biased region" description="Polar residues" evidence="10">
    <location>
        <begin position="77"/>
        <end position="94"/>
    </location>
</feature>
<dbReference type="PANTHER" id="PTHR18829:SF0">
    <property type="entry name" value="PROTEIN YAE1 HOMOLOG"/>
    <property type="match status" value="1"/>
</dbReference>
<comment type="similarity">
    <text evidence="4">Belongs to the YAE1 family.</text>
</comment>
<dbReference type="AlphaFoldDB" id="A0A0D2K6H5"/>
<proteinExistence type="inferred from homology"/>
<name>A0A0D2K6H5_9EURO</name>
<evidence type="ECO:0000256" key="5">
    <source>
        <dbReference type="ARBA" id="ARBA00011427"/>
    </source>
</evidence>
<sequence length="348" mass="37085">MADAEDRSSPAIPRTGDSPKSTPSPTQSAHSRSSPDTNMTTPERSPEGDDDDDDIWDTSSDHDHDHGHSHNSHAVGQGSTSATQTQPQLSTDASSVHDDPSHRVRREVILSDVPSLRRQHMTDGYREGLSVGKARVMQRGFDAGYPLGVEVGLRVGTVLGVLEGVVSALMAAKTRPRASGGTMEGGSSSATGTTTTTISTTYTSLPSAGESSRGAIDRDEPTTQGSTSSSRKSDGELSFIQNLHARAQRELKISELMKAMDDEKIASIPDASISVSAEAEVDVGVGVEYVGSEDVKNKQAERPPASTVPAEIEAVIEKWEQIVLGSLKEDRIRGTRSKEDATHLEEKD</sequence>
<evidence type="ECO:0000256" key="4">
    <source>
        <dbReference type="ARBA" id="ARBA00007096"/>
    </source>
</evidence>
<comment type="function">
    <text evidence="1">The complex LTO1:YAE1 may function as a target specific adapter that probably recruits apo-RPLI1 to the cytosolic iron-sulfur protein assembly (CIA) complex machinery. May be required for biogenesis of the large ribosomal subunit and initiation of translation.</text>
</comment>
<comment type="subcellular location">
    <subcellularLocation>
        <location evidence="3">Cytoplasm</location>
    </subcellularLocation>
    <subcellularLocation>
        <location evidence="2">Nucleus</location>
    </subcellularLocation>
</comment>
<accession>A0A0D2K6H5</accession>
<feature type="compositionally biased region" description="Low complexity" evidence="10">
    <location>
        <begin position="179"/>
        <end position="204"/>
    </location>
</feature>
<evidence type="ECO:0000313" key="12">
    <source>
        <dbReference type="EMBL" id="KIY01413.1"/>
    </source>
</evidence>
<evidence type="ECO:0000259" key="11">
    <source>
        <dbReference type="Pfam" id="PF09811"/>
    </source>
</evidence>
<feature type="domain" description="Essential protein Yae1 N-terminal" evidence="11">
    <location>
        <begin position="124"/>
        <end position="162"/>
    </location>
</feature>
<dbReference type="Proteomes" id="UP000053411">
    <property type="component" value="Unassembled WGS sequence"/>
</dbReference>
<evidence type="ECO:0000256" key="7">
    <source>
        <dbReference type="ARBA" id="ARBA00018400"/>
    </source>
</evidence>
<evidence type="ECO:0000256" key="9">
    <source>
        <dbReference type="ARBA" id="ARBA00023242"/>
    </source>
</evidence>
<evidence type="ECO:0000256" key="6">
    <source>
        <dbReference type="ARBA" id="ARBA00017286"/>
    </source>
</evidence>
<dbReference type="GO" id="GO:0005634">
    <property type="term" value="C:nucleus"/>
    <property type="evidence" value="ECO:0007669"/>
    <property type="project" value="UniProtKB-SubCell"/>
</dbReference>
<dbReference type="Pfam" id="PF09811">
    <property type="entry name" value="Yae1_N"/>
    <property type="match status" value="1"/>
</dbReference>
<evidence type="ECO:0000256" key="8">
    <source>
        <dbReference type="ARBA" id="ARBA00022490"/>
    </source>
</evidence>
<reference evidence="12 13" key="1">
    <citation type="submission" date="2015-01" db="EMBL/GenBank/DDBJ databases">
        <title>The Genome Sequence of Fonsecaea multimorphosa CBS 102226.</title>
        <authorList>
            <consortium name="The Broad Institute Genomics Platform"/>
            <person name="Cuomo C."/>
            <person name="de Hoog S."/>
            <person name="Gorbushina A."/>
            <person name="Stielow B."/>
            <person name="Teixiera M."/>
            <person name="Abouelleil A."/>
            <person name="Chapman S.B."/>
            <person name="Priest M."/>
            <person name="Young S.K."/>
            <person name="Wortman J."/>
            <person name="Nusbaum C."/>
            <person name="Birren B."/>
        </authorList>
    </citation>
    <scope>NUCLEOTIDE SEQUENCE [LARGE SCALE GENOMIC DNA]</scope>
    <source>
        <strain evidence="12 13">CBS 102226</strain>
    </source>
</reference>
<keyword evidence="13" id="KW-1185">Reference proteome</keyword>
<evidence type="ECO:0000313" key="13">
    <source>
        <dbReference type="Proteomes" id="UP000053411"/>
    </source>
</evidence>
<feature type="compositionally biased region" description="Polar residues" evidence="10">
    <location>
        <begin position="18"/>
        <end position="43"/>
    </location>
</feature>
<feature type="compositionally biased region" description="Basic and acidic residues" evidence="10">
    <location>
        <begin position="59"/>
        <end position="68"/>
    </location>
</feature>
<comment type="subunit">
    <text evidence="5">May form a complex with LTO1.</text>
</comment>
<keyword evidence="9" id="KW-0539">Nucleus</keyword>
<evidence type="ECO:0000256" key="1">
    <source>
        <dbReference type="ARBA" id="ARBA00003836"/>
    </source>
</evidence>
<evidence type="ECO:0000256" key="10">
    <source>
        <dbReference type="SAM" id="MobiDB-lite"/>
    </source>
</evidence>